<organism evidence="2 3">
    <name type="scientific">Candidatus Sungbacteria bacterium RIFCSPHIGHO2_02_FULL_52_23</name>
    <dbReference type="NCBI Taxonomy" id="1802274"/>
    <lineage>
        <taxon>Bacteria</taxon>
        <taxon>Candidatus Sungiibacteriota</taxon>
    </lineage>
</organism>
<proteinExistence type="predicted"/>
<gene>
    <name evidence="2" type="ORF">A3J58_03170</name>
</gene>
<comment type="caution">
    <text evidence="2">The sequence shown here is derived from an EMBL/GenBank/DDBJ whole genome shotgun (WGS) entry which is preliminary data.</text>
</comment>
<evidence type="ECO:0000256" key="1">
    <source>
        <dbReference type="SAM" id="Phobius"/>
    </source>
</evidence>
<feature type="transmembrane region" description="Helical" evidence="1">
    <location>
        <begin position="66"/>
        <end position="84"/>
    </location>
</feature>
<dbReference type="AlphaFoldDB" id="A0A1G2KVN7"/>
<evidence type="ECO:0000313" key="3">
    <source>
        <dbReference type="Proteomes" id="UP000178510"/>
    </source>
</evidence>
<sequence>MEKRRRTFLCLELMSGLKKIGDTAKEYIGFWPLALACVYVAGFAVWNRFLTNFGLFEFNLLRTQFISAGILAVVCFYFYLRFIFITRILDWRYFRYALVFTYWIYLFPLIIFPLVPQWIGGGKPIITSLVGTSTQIMYLEDSFQIPSEPNSEGKKPPIQTRPACLFFARENRSVIGPATGTVGRIVALPDDQFIGFSRPASGYSMLAVLPCFQYLRPYSHFRWIIL</sequence>
<feature type="transmembrane region" description="Helical" evidence="1">
    <location>
        <begin position="27"/>
        <end position="46"/>
    </location>
</feature>
<dbReference type="Proteomes" id="UP000178510">
    <property type="component" value="Unassembled WGS sequence"/>
</dbReference>
<feature type="transmembrane region" description="Helical" evidence="1">
    <location>
        <begin position="96"/>
        <end position="119"/>
    </location>
</feature>
<dbReference type="STRING" id="1802274.A3J58_03170"/>
<keyword evidence="1" id="KW-1133">Transmembrane helix</keyword>
<evidence type="ECO:0000313" key="2">
    <source>
        <dbReference type="EMBL" id="OHA03486.1"/>
    </source>
</evidence>
<name>A0A1G2KVN7_9BACT</name>
<dbReference type="EMBL" id="MHQM01000025">
    <property type="protein sequence ID" value="OHA03486.1"/>
    <property type="molecule type" value="Genomic_DNA"/>
</dbReference>
<keyword evidence="1" id="KW-0472">Membrane</keyword>
<accession>A0A1G2KVN7</accession>
<reference evidence="2 3" key="1">
    <citation type="journal article" date="2016" name="Nat. Commun.">
        <title>Thousands of microbial genomes shed light on interconnected biogeochemical processes in an aquifer system.</title>
        <authorList>
            <person name="Anantharaman K."/>
            <person name="Brown C.T."/>
            <person name="Hug L.A."/>
            <person name="Sharon I."/>
            <person name="Castelle C.J."/>
            <person name="Probst A.J."/>
            <person name="Thomas B.C."/>
            <person name="Singh A."/>
            <person name="Wilkins M.J."/>
            <person name="Karaoz U."/>
            <person name="Brodie E.L."/>
            <person name="Williams K.H."/>
            <person name="Hubbard S.S."/>
            <person name="Banfield J.F."/>
        </authorList>
    </citation>
    <scope>NUCLEOTIDE SEQUENCE [LARGE SCALE GENOMIC DNA]</scope>
</reference>
<keyword evidence="1" id="KW-0812">Transmembrane</keyword>
<protein>
    <submittedName>
        <fullName evidence="2">Uncharacterized protein</fullName>
    </submittedName>
</protein>